<dbReference type="FunFam" id="3.40.50.300:FF:000628">
    <property type="entry name" value="Endoribonuclease Dicer"/>
    <property type="match status" value="1"/>
</dbReference>
<dbReference type="InterPro" id="IPR005034">
    <property type="entry name" value="Dicer_dimerisation"/>
</dbReference>
<evidence type="ECO:0000313" key="23">
    <source>
        <dbReference type="EMBL" id="RMY83525.1"/>
    </source>
</evidence>
<evidence type="ECO:0000313" key="24">
    <source>
        <dbReference type="Proteomes" id="UP000269539"/>
    </source>
</evidence>
<dbReference type="PROSITE" id="PS51327">
    <property type="entry name" value="DICER_DSRBF"/>
    <property type="match status" value="1"/>
</dbReference>
<dbReference type="InterPro" id="IPR006935">
    <property type="entry name" value="Helicase/UvrB_N"/>
</dbReference>
<dbReference type="GO" id="GO:0005737">
    <property type="term" value="C:cytoplasm"/>
    <property type="evidence" value="ECO:0007669"/>
    <property type="project" value="TreeGrafter"/>
</dbReference>
<feature type="domain" description="Helicase C-terminal" evidence="21">
    <location>
        <begin position="430"/>
        <end position="593"/>
    </location>
</feature>
<gene>
    <name evidence="23" type="ORF">D0864_07806</name>
</gene>
<dbReference type="GO" id="GO:0046872">
    <property type="term" value="F:metal ion binding"/>
    <property type="evidence" value="ECO:0007669"/>
    <property type="project" value="UniProtKB-KW"/>
</dbReference>
<protein>
    <recommendedName>
        <fullName evidence="3">Dicer-like protein 1</fullName>
    </recommendedName>
</protein>
<dbReference type="GO" id="GO:0003677">
    <property type="term" value="F:DNA binding"/>
    <property type="evidence" value="ECO:0007669"/>
    <property type="project" value="InterPro"/>
</dbReference>
<dbReference type="PANTHER" id="PTHR14950">
    <property type="entry name" value="DICER-RELATED"/>
    <property type="match status" value="1"/>
</dbReference>
<dbReference type="InterPro" id="IPR036389">
    <property type="entry name" value="RNase_III_sf"/>
</dbReference>
<feature type="domain" description="RNase III" evidence="18">
    <location>
        <begin position="1069"/>
        <end position="1184"/>
    </location>
</feature>
<keyword evidence="14" id="KW-0464">Manganese</keyword>
<dbReference type="PROSITE" id="PS50821">
    <property type="entry name" value="PAZ"/>
    <property type="match status" value="1"/>
</dbReference>
<evidence type="ECO:0000256" key="14">
    <source>
        <dbReference type="ARBA" id="ARBA00023211"/>
    </source>
</evidence>
<evidence type="ECO:0000256" key="3">
    <source>
        <dbReference type="ARBA" id="ARBA00020797"/>
    </source>
</evidence>
<dbReference type="GO" id="GO:0030422">
    <property type="term" value="P:siRNA processing"/>
    <property type="evidence" value="ECO:0007669"/>
    <property type="project" value="TreeGrafter"/>
</dbReference>
<evidence type="ECO:0000256" key="7">
    <source>
        <dbReference type="ARBA" id="ARBA00022741"/>
    </source>
</evidence>
<dbReference type="GO" id="GO:0004386">
    <property type="term" value="F:helicase activity"/>
    <property type="evidence" value="ECO:0007669"/>
    <property type="project" value="UniProtKB-KW"/>
</dbReference>
<evidence type="ECO:0000256" key="15">
    <source>
        <dbReference type="ARBA" id="ARBA00035116"/>
    </source>
</evidence>
<keyword evidence="13" id="KW-0051">Antiviral defense</keyword>
<feature type="compositionally biased region" description="Basic and acidic residues" evidence="17">
    <location>
        <begin position="19"/>
        <end position="42"/>
    </location>
</feature>
<dbReference type="InterPro" id="IPR027417">
    <property type="entry name" value="P-loop_NTPase"/>
</dbReference>
<dbReference type="InterPro" id="IPR000999">
    <property type="entry name" value="RNase_III_dom"/>
</dbReference>
<accession>A0A3M7F3T2</accession>
<feature type="region of interest" description="Disordered" evidence="17">
    <location>
        <begin position="1"/>
        <end position="42"/>
    </location>
</feature>
<evidence type="ECO:0000256" key="9">
    <source>
        <dbReference type="ARBA" id="ARBA00022806"/>
    </source>
</evidence>
<proteinExistence type="inferred from homology"/>
<evidence type="ECO:0000256" key="1">
    <source>
        <dbReference type="ARBA" id="ARBA00001936"/>
    </source>
</evidence>
<evidence type="ECO:0000256" key="11">
    <source>
        <dbReference type="ARBA" id="ARBA00022842"/>
    </source>
</evidence>
<organism evidence="23 24">
    <name type="scientific">Hortaea werneckii</name>
    <name type="common">Black yeast</name>
    <name type="synonym">Cladosporium werneckii</name>
    <dbReference type="NCBI Taxonomy" id="91943"/>
    <lineage>
        <taxon>Eukaryota</taxon>
        <taxon>Fungi</taxon>
        <taxon>Dikarya</taxon>
        <taxon>Ascomycota</taxon>
        <taxon>Pezizomycotina</taxon>
        <taxon>Dothideomycetes</taxon>
        <taxon>Dothideomycetidae</taxon>
        <taxon>Mycosphaerellales</taxon>
        <taxon>Teratosphaeriaceae</taxon>
        <taxon>Hortaea</taxon>
    </lineage>
</organism>
<dbReference type="SUPFAM" id="SSF69065">
    <property type="entry name" value="RNase III domain-like"/>
    <property type="match status" value="1"/>
</dbReference>
<evidence type="ECO:0000256" key="16">
    <source>
        <dbReference type="PROSITE-ProRule" id="PRU00657"/>
    </source>
</evidence>
<evidence type="ECO:0000259" key="21">
    <source>
        <dbReference type="PROSITE" id="PS51194"/>
    </source>
</evidence>
<evidence type="ECO:0000256" key="10">
    <source>
        <dbReference type="ARBA" id="ARBA00022840"/>
    </source>
</evidence>
<keyword evidence="7" id="KW-0547">Nucleotide-binding</keyword>
<keyword evidence="9" id="KW-0347">Helicase</keyword>
<dbReference type="CDD" id="cd00593">
    <property type="entry name" value="RIBOc"/>
    <property type="match status" value="1"/>
</dbReference>
<evidence type="ECO:0000256" key="13">
    <source>
        <dbReference type="ARBA" id="ARBA00023118"/>
    </source>
</evidence>
<evidence type="ECO:0000256" key="2">
    <source>
        <dbReference type="ARBA" id="ARBA00001946"/>
    </source>
</evidence>
<keyword evidence="4" id="KW-0930">Antiviral protein</keyword>
<comment type="similarity">
    <text evidence="15 16">Belongs to the helicase family. Dicer subfamily.</text>
</comment>
<name>A0A3M7F3T2_HORWE</name>
<comment type="cofactor">
    <cofactor evidence="2">
        <name>Mg(2+)</name>
        <dbReference type="ChEBI" id="CHEBI:18420"/>
    </cofactor>
</comment>
<dbReference type="SMART" id="SM00535">
    <property type="entry name" value="RIBOc"/>
    <property type="match status" value="1"/>
</dbReference>
<dbReference type="AlphaFoldDB" id="A0A3M7F3T2"/>
<dbReference type="GO" id="GO:0005524">
    <property type="term" value="F:ATP binding"/>
    <property type="evidence" value="ECO:0007669"/>
    <property type="project" value="UniProtKB-KW"/>
</dbReference>
<comment type="caution">
    <text evidence="23">The sequence shown here is derived from an EMBL/GenBank/DDBJ whole genome shotgun (WGS) entry which is preliminary data.</text>
</comment>
<dbReference type="InterPro" id="IPR038248">
    <property type="entry name" value="Dicer_dimer_sf"/>
</dbReference>
<keyword evidence="12 16" id="KW-0694">RNA-binding</keyword>
<reference evidence="23 24" key="1">
    <citation type="journal article" date="2018" name="BMC Genomics">
        <title>Genomic evidence for intraspecific hybridization in a clonal and extremely halotolerant yeast.</title>
        <authorList>
            <person name="Gostincar C."/>
            <person name="Stajich J.E."/>
            <person name="Zupancic J."/>
            <person name="Zalar P."/>
            <person name="Gunde-Cimerman N."/>
        </authorList>
    </citation>
    <scope>NUCLEOTIDE SEQUENCE [LARGE SCALE GENOMIC DNA]</scope>
    <source>
        <strain evidence="23 24">EXF-10513</strain>
    </source>
</reference>
<dbReference type="GO" id="GO:0004525">
    <property type="term" value="F:ribonuclease III activity"/>
    <property type="evidence" value="ECO:0007669"/>
    <property type="project" value="InterPro"/>
</dbReference>
<feature type="domain" description="Dicer dsRNA-binding fold" evidence="22">
    <location>
        <begin position="626"/>
        <end position="716"/>
    </location>
</feature>
<keyword evidence="6" id="KW-0677">Repeat</keyword>
<dbReference type="Pfam" id="PF03368">
    <property type="entry name" value="Dicer_dimer"/>
    <property type="match status" value="1"/>
</dbReference>
<dbReference type="InterPro" id="IPR003100">
    <property type="entry name" value="PAZ_dom"/>
</dbReference>
<dbReference type="InterPro" id="IPR001650">
    <property type="entry name" value="Helicase_C-like"/>
</dbReference>
<evidence type="ECO:0000256" key="8">
    <source>
        <dbReference type="ARBA" id="ARBA00022801"/>
    </source>
</evidence>
<keyword evidence="5" id="KW-0479">Metal-binding</keyword>
<feature type="compositionally biased region" description="Polar residues" evidence="17">
    <location>
        <begin position="1"/>
        <end position="11"/>
    </location>
</feature>
<dbReference type="Gene3D" id="1.10.1520.10">
    <property type="entry name" value="Ribonuclease III domain"/>
    <property type="match status" value="1"/>
</dbReference>
<evidence type="ECO:0000256" key="17">
    <source>
        <dbReference type="SAM" id="MobiDB-lite"/>
    </source>
</evidence>
<dbReference type="EMBL" id="QWIO01000855">
    <property type="protein sequence ID" value="RMY83525.1"/>
    <property type="molecule type" value="Genomic_DNA"/>
</dbReference>
<evidence type="ECO:0000256" key="4">
    <source>
        <dbReference type="ARBA" id="ARBA00022721"/>
    </source>
</evidence>
<evidence type="ECO:0000256" key="12">
    <source>
        <dbReference type="ARBA" id="ARBA00022884"/>
    </source>
</evidence>
<dbReference type="Gene3D" id="3.40.50.300">
    <property type="entry name" value="P-loop containing nucleotide triphosphate hydrolases"/>
    <property type="match status" value="2"/>
</dbReference>
<dbReference type="PROSITE" id="PS51192">
    <property type="entry name" value="HELICASE_ATP_BIND_1"/>
    <property type="match status" value="1"/>
</dbReference>
<dbReference type="Pfam" id="PF04851">
    <property type="entry name" value="ResIII"/>
    <property type="match status" value="1"/>
</dbReference>
<dbReference type="CDD" id="cd18034">
    <property type="entry name" value="DEXHc_dicer"/>
    <property type="match status" value="1"/>
</dbReference>
<feature type="non-terminal residue" evidence="23">
    <location>
        <position position="1241"/>
    </location>
</feature>
<keyword evidence="10" id="KW-0067">ATP-binding</keyword>
<comment type="cofactor">
    <cofactor evidence="1">
        <name>Mn(2+)</name>
        <dbReference type="ChEBI" id="CHEBI:29035"/>
    </cofactor>
</comment>
<dbReference type="Pfam" id="PF00636">
    <property type="entry name" value="Ribonuclease_3"/>
    <property type="match status" value="1"/>
</dbReference>
<dbReference type="SMART" id="SM00487">
    <property type="entry name" value="DEXDc"/>
    <property type="match status" value="1"/>
</dbReference>
<evidence type="ECO:0000259" key="20">
    <source>
        <dbReference type="PROSITE" id="PS51192"/>
    </source>
</evidence>
<dbReference type="GO" id="GO:0051607">
    <property type="term" value="P:defense response to virus"/>
    <property type="evidence" value="ECO:0007669"/>
    <property type="project" value="UniProtKB-KW"/>
</dbReference>
<dbReference type="Gene3D" id="3.30.160.380">
    <property type="entry name" value="Dicer dimerisation domain"/>
    <property type="match status" value="1"/>
</dbReference>
<keyword evidence="8" id="KW-0378">Hydrolase</keyword>
<evidence type="ECO:0000256" key="6">
    <source>
        <dbReference type="ARBA" id="ARBA00022737"/>
    </source>
</evidence>
<dbReference type="PANTHER" id="PTHR14950:SF62">
    <property type="entry name" value="DICER-LIKE PROTEIN 1"/>
    <property type="match status" value="1"/>
</dbReference>
<dbReference type="GO" id="GO:0005634">
    <property type="term" value="C:nucleus"/>
    <property type="evidence" value="ECO:0007669"/>
    <property type="project" value="TreeGrafter"/>
</dbReference>
<dbReference type="InterPro" id="IPR014001">
    <property type="entry name" value="Helicase_ATP-bd"/>
</dbReference>
<dbReference type="GO" id="GO:0003723">
    <property type="term" value="F:RNA binding"/>
    <property type="evidence" value="ECO:0007669"/>
    <property type="project" value="UniProtKB-UniRule"/>
</dbReference>
<dbReference type="PROSITE" id="PS50142">
    <property type="entry name" value="RNASE_3_2"/>
    <property type="match status" value="1"/>
</dbReference>
<keyword evidence="11" id="KW-0460">Magnesium</keyword>
<feature type="domain" description="PAZ" evidence="19">
    <location>
        <begin position="874"/>
        <end position="1000"/>
    </location>
</feature>
<feature type="domain" description="Helicase ATP-binding" evidence="20">
    <location>
        <begin position="104"/>
        <end position="286"/>
    </location>
</feature>
<evidence type="ECO:0000259" key="18">
    <source>
        <dbReference type="PROSITE" id="PS50142"/>
    </source>
</evidence>
<evidence type="ECO:0000256" key="5">
    <source>
        <dbReference type="ARBA" id="ARBA00022723"/>
    </source>
</evidence>
<dbReference type="GO" id="GO:0050688">
    <property type="term" value="P:regulation of defense response to virus"/>
    <property type="evidence" value="ECO:0007669"/>
    <property type="project" value="UniProtKB-KW"/>
</dbReference>
<dbReference type="SMART" id="SM00490">
    <property type="entry name" value="HELICc"/>
    <property type="match status" value="1"/>
</dbReference>
<dbReference type="PROSITE" id="PS51194">
    <property type="entry name" value="HELICASE_CTER"/>
    <property type="match status" value="1"/>
</dbReference>
<dbReference type="SUPFAM" id="SSF52540">
    <property type="entry name" value="P-loop containing nucleoside triphosphate hydrolases"/>
    <property type="match status" value="1"/>
</dbReference>
<evidence type="ECO:0000259" key="22">
    <source>
        <dbReference type="PROSITE" id="PS51327"/>
    </source>
</evidence>
<dbReference type="Pfam" id="PF00271">
    <property type="entry name" value="Helicase_C"/>
    <property type="match status" value="1"/>
</dbReference>
<sequence>MADQSPPTDQNMDPDNEPDERADLNEFSDDEKPNAPKSLTERRRAQKALFEAWLVSEAAQDALKPKTKHQRLLNADDEELSIQSLMRKQGSQIIKNPRQYQWELFERAKEQNTIAVLDTGSGKTLIAVLLLQWVIDQELEHRAAGKEPRISFFLVASVTLVYQQLAVLEANLDDNVGRASGADNVDNWNKAKWSKLFSENKVIVATADVLLQCLAHSFITMKQINLLIFDEAHHAKKNHAYARIIKDFYVAEPDRSSRPKIFGMTASPIDAKADVAKAANDLESLLHSRIATTDDMSLTEAIKKPVEKMLYYPPLPDKGFETPFLRSIRARYPHLQHFNDQFETSKEVARHLGRWCADQYLAEALSEKRLKRHEQLAEKNYYHGAENGRKNITQLDFHVAVLRQAVDFVATEKGKHVTLQPSDLSPKVMELQQYLCYQFERPSEHRCIVFVEARHTARLLAAACKTTRTRHMRVGFLVGVKSPDIDEDRFSWLSQVITLKKFRDGEINCLFATSVAEEGLDVPECNLVVRFDMYRTMIQYVQSRGRARKVNSLFIHMVERGNDILRELPSQVQFYETAMRKFCQTLPEDRRLTANEDHLEGMLANEQNLRVYNEPLSGAKLTYGNALVYLANFVSAIPNDTEETMHPVYVVSHKGDRFVAEVILPSNAPVNSAIGRICTKKSLAKRSAAFEACLMLRKKEYLDKRLLPIYQKRLPAMRNALLAVNMKKTNSYTMRVKPSIWEQTRGTLPTKLWVTTIDLSNGLDHPHQPLAMLTRTPMPSMPSFPIYLKDSSASAVVSTSLSKPLQVDECERLQKLSAFTFRVFSDVFSKKYEQRPEQLSYWLAPVSQRLDSSLERAMEGVALEHDPEEFLDWSLLDMVYNNEEWKWTPQTPDESLIGRFLVDRWDGGRKFYSHAICPELKPQDPVPEGAAKAKFTESILGYSVSLFKKSREKATWNSAQPVIAAEKLLQRRNLLSTPDAQQIAVRTKAWLCPEPLLISVLPPAVVETCFAWPAIIHRIESYLIALEACDLIGIECDPATALESMTKDSDNSGDYDGQQQINFQRGMGNNYERLEFIGDTFLKTATSISTFIQNPNDNEFEFHVKRMLMLCNKNLFNVARDLKLYEFIRSRALNRRTWYPEGLNLLEGKGANKKEGEASRHSLGEKTIADVCEALIGAAFVGHDKPGQQWHPSQWDSAVSAVTKLVRSKDHAMQQWSDYSQAYEKPAYQTGEVSASHRDLA</sequence>
<dbReference type="FunFam" id="1.10.1520.10:FF:000015">
    <property type="entry name" value="Dicer-like protein 1"/>
    <property type="match status" value="1"/>
</dbReference>
<evidence type="ECO:0000259" key="19">
    <source>
        <dbReference type="PROSITE" id="PS50821"/>
    </source>
</evidence>
<dbReference type="Proteomes" id="UP000269539">
    <property type="component" value="Unassembled WGS sequence"/>
</dbReference>